<evidence type="ECO:0000313" key="1">
    <source>
        <dbReference type="EMBL" id="DAE20639.1"/>
    </source>
</evidence>
<accession>A0A8S5QMY7</accession>
<organism evidence="1">
    <name type="scientific">Siphoviridae sp. ctJ3t72</name>
    <dbReference type="NCBI Taxonomy" id="2826240"/>
    <lineage>
        <taxon>Viruses</taxon>
        <taxon>Duplodnaviria</taxon>
        <taxon>Heunggongvirae</taxon>
        <taxon>Uroviricota</taxon>
        <taxon>Caudoviricetes</taxon>
    </lineage>
</organism>
<sequence>MIIDLTDDEIELIKKAIVSIGGDLLKDFIEYDVDNIDKLKKYTALLKKIEEVERQNNEL</sequence>
<name>A0A8S5QMY7_9CAUD</name>
<protein>
    <submittedName>
        <fullName evidence="1">Uncharacterized protein</fullName>
    </submittedName>
</protein>
<dbReference type="EMBL" id="BK015698">
    <property type="protein sequence ID" value="DAE20639.1"/>
    <property type="molecule type" value="Genomic_DNA"/>
</dbReference>
<proteinExistence type="predicted"/>
<reference evidence="1" key="1">
    <citation type="journal article" date="2021" name="Proc. Natl. Acad. Sci. U.S.A.">
        <title>A Catalog of Tens of Thousands of Viruses from Human Metagenomes Reveals Hidden Associations with Chronic Diseases.</title>
        <authorList>
            <person name="Tisza M.J."/>
            <person name="Buck C.B."/>
        </authorList>
    </citation>
    <scope>NUCLEOTIDE SEQUENCE</scope>
    <source>
        <strain evidence="1">CtJ3t72</strain>
    </source>
</reference>